<gene>
    <name evidence="1" type="ORF">CLOTH_09290</name>
</gene>
<proteinExistence type="predicted"/>
<protein>
    <submittedName>
        <fullName evidence="1">Uncharacterized protein</fullName>
    </submittedName>
</protein>
<name>A0A1V4I9G3_9FIRM</name>
<dbReference type="Proteomes" id="UP000190140">
    <property type="component" value="Unassembled WGS sequence"/>
</dbReference>
<evidence type="ECO:0000313" key="2">
    <source>
        <dbReference type="Proteomes" id="UP000190140"/>
    </source>
</evidence>
<reference evidence="1 2" key="1">
    <citation type="submission" date="2017-03" db="EMBL/GenBank/DDBJ databases">
        <title>Genome sequence of Clostridium thermoalcaliphilum DSM 7309.</title>
        <authorList>
            <person name="Poehlein A."/>
            <person name="Daniel R."/>
        </authorList>
    </citation>
    <scope>NUCLEOTIDE SEQUENCE [LARGE SCALE GENOMIC DNA]</scope>
    <source>
        <strain evidence="1 2">DSM 7309</strain>
    </source>
</reference>
<sequence length="56" mass="6410">MLELMREKMDLNNVTDIEKISLQGRKCGVVSCIHCIGGICFKEKCEMYEKTLIQEG</sequence>
<dbReference type="EMBL" id="MZGW01000002">
    <property type="protein sequence ID" value="OPJ56524.1"/>
    <property type="molecule type" value="Genomic_DNA"/>
</dbReference>
<organism evidence="1 2">
    <name type="scientific">Alkalithermobacter paradoxus</name>
    <dbReference type="NCBI Taxonomy" id="29349"/>
    <lineage>
        <taxon>Bacteria</taxon>
        <taxon>Bacillati</taxon>
        <taxon>Bacillota</taxon>
        <taxon>Clostridia</taxon>
        <taxon>Peptostreptococcales</taxon>
        <taxon>Tepidibacteraceae</taxon>
        <taxon>Alkalithermobacter</taxon>
    </lineage>
</organism>
<dbReference type="RefSeq" id="WP_158080462.1">
    <property type="nucleotide sequence ID" value="NZ_MZGW01000002.1"/>
</dbReference>
<dbReference type="STRING" id="29349.CLOTH_09290"/>
<dbReference type="OrthoDB" id="1958085at2"/>
<accession>A0A1V4I9G3</accession>
<comment type="caution">
    <text evidence="1">The sequence shown here is derived from an EMBL/GenBank/DDBJ whole genome shotgun (WGS) entry which is preliminary data.</text>
</comment>
<evidence type="ECO:0000313" key="1">
    <source>
        <dbReference type="EMBL" id="OPJ56524.1"/>
    </source>
</evidence>
<dbReference type="AlphaFoldDB" id="A0A1V4I9G3"/>
<keyword evidence="2" id="KW-1185">Reference proteome</keyword>